<feature type="compositionally biased region" description="Basic and acidic residues" evidence="1">
    <location>
        <begin position="100"/>
        <end position="112"/>
    </location>
</feature>
<evidence type="ECO:0000313" key="3">
    <source>
        <dbReference type="Proteomes" id="UP001064489"/>
    </source>
</evidence>
<feature type="region of interest" description="Disordered" evidence="1">
    <location>
        <begin position="1"/>
        <end position="55"/>
    </location>
</feature>
<feature type="compositionally biased region" description="Basic residues" evidence="1">
    <location>
        <begin position="15"/>
        <end position="35"/>
    </location>
</feature>
<protein>
    <submittedName>
        <fullName evidence="2">Uncharacterized protein</fullName>
    </submittedName>
</protein>
<proteinExistence type="predicted"/>
<reference evidence="2" key="1">
    <citation type="journal article" date="2022" name="Plant J.">
        <title>Strategies of tolerance reflected in two North American maple genomes.</title>
        <authorList>
            <person name="McEvoy S.L."/>
            <person name="Sezen U.U."/>
            <person name="Trouern-Trend A."/>
            <person name="McMahon S.M."/>
            <person name="Schaberg P.G."/>
            <person name="Yang J."/>
            <person name="Wegrzyn J.L."/>
            <person name="Swenson N.G."/>
        </authorList>
    </citation>
    <scope>NUCLEOTIDE SEQUENCE</scope>
    <source>
        <strain evidence="2">91603</strain>
    </source>
</reference>
<dbReference type="AlphaFoldDB" id="A0AAD5JAB1"/>
<organism evidence="2 3">
    <name type="scientific">Acer negundo</name>
    <name type="common">Box elder</name>
    <dbReference type="NCBI Taxonomy" id="4023"/>
    <lineage>
        <taxon>Eukaryota</taxon>
        <taxon>Viridiplantae</taxon>
        <taxon>Streptophyta</taxon>
        <taxon>Embryophyta</taxon>
        <taxon>Tracheophyta</taxon>
        <taxon>Spermatophyta</taxon>
        <taxon>Magnoliopsida</taxon>
        <taxon>eudicotyledons</taxon>
        <taxon>Gunneridae</taxon>
        <taxon>Pentapetalae</taxon>
        <taxon>rosids</taxon>
        <taxon>malvids</taxon>
        <taxon>Sapindales</taxon>
        <taxon>Sapindaceae</taxon>
        <taxon>Hippocastanoideae</taxon>
        <taxon>Acereae</taxon>
        <taxon>Acer</taxon>
    </lineage>
</organism>
<evidence type="ECO:0000256" key="1">
    <source>
        <dbReference type="SAM" id="MobiDB-lite"/>
    </source>
</evidence>
<dbReference type="EMBL" id="JAJSOW010000004">
    <property type="protein sequence ID" value="KAI9191872.1"/>
    <property type="molecule type" value="Genomic_DNA"/>
</dbReference>
<name>A0AAD5JAB1_ACENE</name>
<comment type="caution">
    <text evidence="2">The sequence shown here is derived from an EMBL/GenBank/DDBJ whole genome shotgun (WGS) entry which is preliminary data.</text>
</comment>
<gene>
    <name evidence="2" type="ORF">LWI28_014822</name>
</gene>
<reference evidence="2" key="2">
    <citation type="submission" date="2023-02" db="EMBL/GenBank/DDBJ databases">
        <authorList>
            <person name="Swenson N.G."/>
            <person name="Wegrzyn J.L."/>
            <person name="Mcevoy S.L."/>
        </authorList>
    </citation>
    <scope>NUCLEOTIDE SEQUENCE</scope>
    <source>
        <strain evidence="2">91603</strain>
        <tissue evidence="2">Leaf</tissue>
    </source>
</reference>
<dbReference type="Proteomes" id="UP001064489">
    <property type="component" value="Chromosome 6"/>
</dbReference>
<evidence type="ECO:0000313" key="2">
    <source>
        <dbReference type="EMBL" id="KAI9191872.1"/>
    </source>
</evidence>
<keyword evidence="3" id="KW-1185">Reference proteome</keyword>
<sequence>MFAIVLTTHSSPKGNARRRNPSTTNRTRRRPKNPIKRPAAARSEPGHGLRPPTFLLTDKSAGFAQRATGKVALGPTPPAMGQIGEGITLASELPTQQDGRPQETKDLAEAMI</sequence>
<feature type="region of interest" description="Disordered" evidence="1">
    <location>
        <begin position="91"/>
        <end position="112"/>
    </location>
</feature>
<accession>A0AAD5JAB1</accession>